<keyword evidence="8" id="KW-1185">Reference proteome</keyword>
<dbReference type="Pfam" id="PF01636">
    <property type="entry name" value="APH"/>
    <property type="match status" value="1"/>
</dbReference>
<dbReference type="GO" id="GO:0016301">
    <property type="term" value="F:kinase activity"/>
    <property type="evidence" value="ECO:0007669"/>
    <property type="project" value="UniProtKB-KW"/>
</dbReference>
<keyword evidence="6" id="KW-0046">Antibiotic resistance</keyword>
<dbReference type="AlphaFoldDB" id="A0A1X1QXF9"/>
<dbReference type="GO" id="GO:0016773">
    <property type="term" value="F:phosphotransferase activity, alcohol group as acceptor"/>
    <property type="evidence" value="ECO:0007669"/>
    <property type="project" value="InterPro"/>
</dbReference>
<evidence type="ECO:0000256" key="2">
    <source>
        <dbReference type="ARBA" id="ARBA00022679"/>
    </source>
</evidence>
<evidence type="ECO:0000256" key="4">
    <source>
        <dbReference type="ARBA" id="ARBA00022777"/>
    </source>
</evidence>
<organism evidence="7 8">
    <name type="scientific">Mycolicibacterium fallax</name>
    <name type="common">Mycobacterium fallax</name>
    <dbReference type="NCBI Taxonomy" id="1793"/>
    <lineage>
        <taxon>Bacteria</taxon>
        <taxon>Bacillati</taxon>
        <taxon>Actinomycetota</taxon>
        <taxon>Actinomycetes</taxon>
        <taxon>Mycobacteriales</taxon>
        <taxon>Mycobacteriaceae</taxon>
        <taxon>Mycolicibacterium</taxon>
    </lineage>
</organism>
<accession>A0A1X1QXF9</accession>
<evidence type="ECO:0000256" key="5">
    <source>
        <dbReference type="ARBA" id="ARBA00022840"/>
    </source>
</evidence>
<dbReference type="Proteomes" id="UP000193484">
    <property type="component" value="Unassembled WGS sequence"/>
</dbReference>
<comment type="caution">
    <text evidence="7">The sequence shown here is derived from an EMBL/GenBank/DDBJ whole genome shotgun (WGS) entry which is preliminary data.</text>
</comment>
<gene>
    <name evidence="7" type="ORF">AWC04_00395</name>
</gene>
<dbReference type="STRING" id="1793.AWC04_00395"/>
<evidence type="ECO:0000256" key="1">
    <source>
        <dbReference type="ARBA" id="ARBA00006219"/>
    </source>
</evidence>
<dbReference type="Gene3D" id="3.30.200.20">
    <property type="entry name" value="Phosphorylase Kinase, domain 1"/>
    <property type="match status" value="1"/>
</dbReference>
<evidence type="ECO:0000256" key="6">
    <source>
        <dbReference type="ARBA" id="ARBA00023251"/>
    </source>
</evidence>
<dbReference type="GO" id="GO:0005524">
    <property type="term" value="F:ATP binding"/>
    <property type="evidence" value="ECO:0007669"/>
    <property type="project" value="UniProtKB-KW"/>
</dbReference>
<keyword evidence="5" id="KW-0067">ATP-binding</keyword>
<dbReference type="GO" id="GO:0046677">
    <property type="term" value="P:response to antibiotic"/>
    <property type="evidence" value="ECO:0007669"/>
    <property type="project" value="UniProtKB-KW"/>
</dbReference>
<evidence type="ECO:0000313" key="8">
    <source>
        <dbReference type="Proteomes" id="UP000193484"/>
    </source>
</evidence>
<dbReference type="SUPFAM" id="SSF56112">
    <property type="entry name" value="Protein kinase-like (PK-like)"/>
    <property type="match status" value="1"/>
</dbReference>
<reference evidence="7 8" key="1">
    <citation type="submission" date="2016-01" db="EMBL/GenBank/DDBJ databases">
        <title>The new phylogeny of the genus Mycobacterium.</title>
        <authorList>
            <person name="Tarcisio F."/>
            <person name="Conor M."/>
            <person name="Antonella G."/>
            <person name="Elisabetta G."/>
            <person name="Giulia F.S."/>
            <person name="Sara T."/>
            <person name="Anna F."/>
            <person name="Clotilde B."/>
            <person name="Roberto B."/>
            <person name="Veronica D.S."/>
            <person name="Fabio R."/>
            <person name="Monica P."/>
            <person name="Olivier J."/>
            <person name="Enrico T."/>
            <person name="Nicola S."/>
        </authorList>
    </citation>
    <scope>NUCLEOTIDE SEQUENCE [LARGE SCALE GENOMIC DNA]</scope>
    <source>
        <strain evidence="7 8">DSM 44179</strain>
    </source>
</reference>
<dbReference type="PIRSF" id="PIRSF000706">
    <property type="entry name" value="Kanamycin_kin"/>
    <property type="match status" value="1"/>
</dbReference>
<comment type="similarity">
    <text evidence="1">Belongs to the aminoglycoside phosphotransferase family.</text>
</comment>
<evidence type="ECO:0000313" key="7">
    <source>
        <dbReference type="EMBL" id="ORU96086.1"/>
    </source>
</evidence>
<keyword evidence="4" id="KW-0418">Kinase</keyword>
<evidence type="ECO:0000256" key="3">
    <source>
        <dbReference type="ARBA" id="ARBA00022741"/>
    </source>
</evidence>
<dbReference type="Gene3D" id="3.90.1200.10">
    <property type="match status" value="1"/>
</dbReference>
<keyword evidence="2" id="KW-0808">Transferase</keyword>
<keyword evidence="3" id="KW-0547">Nucleotide-binding</keyword>
<dbReference type="EMBL" id="LQOJ01000078">
    <property type="protein sequence ID" value="ORU96086.1"/>
    <property type="molecule type" value="Genomic_DNA"/>
</dbReference>
<proteinExistence type="inferred from homology"/>
<dbReference type="InterPro" id="IPR011009">
    <property type="entry name" value="Kinase-like_dom_sf"/>
</dbReference>
<sequence length="237" mass="26583">MTSDGPLPDQVVELAGSDHIAEFWRNELDGRTFRVQGREGTRYIKWQPYAGLEPQRRADVDLAAEADKLRWAGLYVPVPRVLDGGTAGDCGWLITEGIDAVSAVDARWRTCPEVAVIAIAKGLRRLHDALPVEECPYRGSWVDADASRLPEPEHLVVCHGDACVPNTLLSQDGEFVAHVDLSRLGVADRWADLAIATYSIGWDFNFGQNYDELFFDTYGVHPDFERIRIYRELWDAP</sequence>
<dbReference type="InterPro" id="IPR024165">
    <property type="entry name" value="Kan/Strep_kinase"/>
</dbReference>
<name>A0A1X1QXF9_MYCFA</name>
<protein>
    <submittedName>
        <fullName evidence="7">Uncharacterized protein</fullName>
    </submittedName>
</protein>
<dbReference type="CDD" id="cd05150">
    <property type="entry name" value="APH"/>
    <property type="match status" value="1"/>
</dbReference>
<dbReference type="RefSeq" id="WP_197745646.1">
    <property type="nucleotide sequence ID" value="NZ_AP022603.1"/>
</dbReference>
<dbReference type="InterPro" id="IPR002575">
    <property type="entry name" value="Aminoglycoside_PTrfase"/>
</dbReference>